<gene>
    <name evidence="1" type="ORF">EGH82_17620</name>
</gene>
<dbReference type="Pfam" id="PF06945">
    <property type="entry name" value="DUF1289"/>
    <property type="match status" value="1"/>
</dbReference>
<sequence length="102" mass="11477">MKTPCIAVCKNNGGICSGCLRTINEITQWRHLDEKIQINKISQIRGQHSTHHCPNCGEASFCDISAGKDHCWCFDIEKRDLTNSPKANLCMCRRCLSSLPIE</sequence>
<comment type="caution">
    <text evidence="1">The sequence shown here is derived from an EMBL/GenBank/DDBJ whole genome shotgun (WGS) entry which is preliminary data.</text>
</comment>
<evidence type="ECO:0000313" key="2">
    <source>
        <dbReference type="Proteomes" id="UP000278792"/>
    </source>
</evidence>
<dbReference type="AlphaFoldDB" id="A0A3N3DVV4"/>
<dbReference type="InterPro" id="IPR032720">
    <property type="entry name" value="Cys_rich_CWC"/>
</dbReference>
<reference evidence="1 2" key="1">
    <citation type="submission" date="2018-11" db="EMBL/GenBank/DDBJ databases">
        <title>Vibrio ponticus strain CAIM 1751 pathogenic for the snapper Lutjanus guttatus.</title>
        <authorList>
            <person name="Soto-Rodriguez S."/>
            <person name="Lozano-Olvera R."/>
            <person name="Gomez-Gil B."/>
        </authorList>
    </citation>
    <scope>NUCLEOTIDE SEQUENCE [LARGE SCALE GENOMIC DNA]</scope>
    <source>
        <strain evidence="1 2">CAIM 1751</strain>
    </source>
</reference>
<name>A0A3N3DVV4_9VIBR</name>
<proteinExistence type="predicted"/>
<dbReference type="Pfam" id="PF14375">
    <property type="entry name" value="Cys_rich_CWC"/>
    <property type="match status" value="1"/>
</dbReference>
<dbReference type="RefSeq" id="WP_123783074.1">
    <property type="nucleotide sequence ID" value="NZ_RKIK01000070.1"/>
</dbReference>
<dbReference type="EMBL" id="RKIK01000070">
    <property type="protein sequence ID" value="ROV58607.1"/>
    <property type="molecule type" value="Genomic_DNA"/>
</dbReference>
<organism evidence="1 2">
    <name type="scientific">Vibrio ponticus</name>
    <dbReference type="NCBI Taxonomy" id="265668"/>
    <lineage>
        <taxon>Bacteria</taxon>
        <taxon>Pseudomonadati</taxon>
        <taxon>Pseudomonadota</taxon>
        <taxon>Gammaproteobacteria</taxon>
        <taxon>Vibrionales</taxon>
        <taxon>Vibrionaceae</taxon>
        <taxon>Vibrio</taxon>
    </lineage>
</organism>
<dbReference type="InterPro" id="IPR010710">
    <property type="entry name" value="DUF1289"/>
</dbReference>
<protein>
    <submittedName>
        <fullName evidence="1">DUF1289 domain-containing protein</fullName>
    </submittedName>
</protein>
<accession>A0A3N3DVV4</accession>
<dbReference type="Proteomes" id="UP000278792">
    <property type="component" value="Unassembled WGS sequence"/>
</dbReference>
<evidence type="ECO:0000313" key="1">
    <source>
        <dbReference type="EMBL" id="ROV58607.1"/>
    </source>
</evidence>